<keyword evidence="2 7" id="KW-0645">Protease</keyword>
<evidence type="ECO:0000256" key="7">
    <source>
        <dbReference type="PROSITE-ProRule" id="PRU01240"/>
    </source>
</evidence>
<gene>
    <name evidence="10" type="ORF">JKP88DRAFT_266613</name>
</gene>
<dbReference type="GO" id="GO:0004252">
    <property type="term" value="F:serine-type endopeptidase activity"/>
    <property type="evidence" value="ECO:0007669"/>
    <property type="project" value="UniProtKB-UniRule"/>
</dbReference>
<keyword evidence="3 7" id="KW-0378">Hydrolase</keyword>
<comment type="catalytic activity">
    <reaction evidence="5">
        <text>Hydrolysis of proteins with broad specificity for peptide bonds, and a preference for a large uncharged residue in P1. Hydrolyzes peptide amides.</text>
        <dbReference type="EC" id="3.4.21.62"/>
    </reaction>
</comment>
<feature type="chain" id="PRO_5032352608" description="subtilisin" evidence="8">
    <location>
        <begin position="20"/>
        <end position="479"/>
    </location>
</feature>
<dbReference type="PANTHER" id="PTHR43806:SF11">
    <property type="entry name" value="CEREVISIN-RELATED"/>
    <property type="match status" value="1"/>
</dbReference>
<feature type="domain" description="Peptidase S8/S53" evidence="9">
    <location>
        <begin position="147"/>
        <end position="467"/>
    </location>
</feature>
<feature type="active site" description="Charge relay system" evidence="7">
    <location>
        <position position="155"/>
    </location>
</feature>
<dbReference type="OrthoDB" id="206201at2759"/>
<evidence type="ECO:0000256" key="1">
    <source>
        <dbReference type="ARBA" id="ARBA00011073"/>
    </source>
</evidence>
<keyword evidence="11" id="KW-1185">Reference proteome</keyword>
<evidence type="ECO:0000256" key="6">
    <source>
        <dbReference type="ARBA" id="ARBA00023619"/>
    </source>
</evidence>
<dbReference type="AlphaFoldDB" id="A0A835ZMB1"/>
<comment type="similarity">
    <text evidence="1 7">Belongs to the peptidase S8 family.</text>
</comment>
<dbReference type="PRINTS" id="PR00723">
    <property type="entry name" value="SUBTILISIN"/>
</dbReference>
<evidence type="ECO:0000256" key="4">
    <source>
        <dbReference type="ARBA" id="ARBA00022825"/>
    </source>
</evidence>
<keyword evidence="4 7" id="KW-0720">Serine protease</keyword>
<evidence type="ECO:0000256" key="8">
    <source>
        <dbReference type="SAM" id="SignalP"/>
    </source>
</evidence>
<dbReference type="PROSITE" id="PS51892">
    <property type="entry name" value="SUBTILASE"/>
    <property type="match status" value="1"/>
</dbReference>
<dbReference type="Pfam" id="PF00082">
    <property type="entry name" value="Peptidase_S8"/>
    <property type="match status" value="1"/>
</dbReference>
<keyword evidence="8" id="KW-0732">Signal</keyword>
<dbReference type="InterPro" id="IPR050131">
    <property type="entry name" value="Peptidase_S8_subtilisin-like"/>
</dbReference>
<evidence type="ECO:0000259" key="9">
    <source>
        <dbReference type="Pfam" id="PF00082"/>
    </source>
</evidence>
<dbReference type="InterPro" id="IPR023827">
    <property type="entry name" value="Peptidase_S8_Asp-AS"/>
</dbReference>
<dbReference type="InterPro" id="IPR036852">
    <property type="entry name" value="Peptidase_S8/S53_dom_sf"/>
</dbReference>
<dbReference type="EMBL" id="JAFCMP010000021">
    <property type="protein sequence ID" value="KAG5191388.1"/>
    <property type="molecule type" value="Genomic_DNA"/>
</dbReference>
<name>A0A835ZMB1_9STRA</name>
<proteinExistence type="inferred from homology"/>
<dbReference type="PROSITE" id="PS00136">
    <property type="entry name" value="SUBTILASE_ASP"/>
    <property type="match status" value="1"/>
</dbReference>
<dbReference type="GO" id="GO:0006508">
    <property type="term" value="P:proteolysis"/>
    <property type="evidence" value="ECO:0007669"/>
    <property type="project" value="UniProtKB-KW"/>
</dbReference>
<feature type="signal peptide" evidence="8">
    <location>
        <begin position="1"/>
        <end position="19"/>
    </location>
</feature>
<comment type="caution">
    <text evidence="10">The sequence shown here is derived from an EMBL/GenBank/DDBJ whole genome shotgun (WGS) entry which is preliminary data.</text>
</comment>
<feature type="active site" description="Charge relay system" evidence="7">
    <location>
        <position position="196"/>
    </location>
</feature>
<evidence type="ECO:0000256" key="2">
    <source>
        <dbReference type="ARBA" id="ARBA00022670"/>
    </source>
</evidence>
<evidence type="ECO:0000313" key="11">
    <source>
        <dbReference type="Proteomes" id="UP000664859"/>
    </source>
</evidence>
<dbReference type="Proteomes" id="UP000664859">
    <property type="component" value="Unassembled WGS sequence"/>
</dbReference>
<evidence type="ECO:0000256" key="5">
    <source>
        <dbReference type="ARBA" id="ARBA00023529"/>
    </source>
</evidence>
<dbReference type="EC" id="3.4.21.62" evidence="6"/>
<dbReference type="InterPro" id="IPR000209">
    <property type="entry name" value="Peptidase_S8/S53_dom"/>
</dbReference>
<evidence type="ECO:0000313" key="10">
    <source>
        <dbReference type="EMBL" id="KAG5191388.1"/>
    </source>
</evidence>
<dbReference type="PANTHER" id="PTHR43806">
    <property type="entry name" value="PEPTIDASE S8"/>
    <property type="match status" value="1"/>
</dbReference>
<dbReference type="SUPFAM" id="SSF52743">
    <property type="entry name" value="Subtilisin-like"/>
    <property type="match status" value="1"/>
</dbReference>
<accession>A0A835ZMB1</accession>
<sequence length="479" mass="49534">MLLGLLLTTVLCSCSSTRAVQNESRKVDQTDTETYILLAADHTFDAALEDKVQTAIDEAAPGSRGRRTIAKLARSGLAVAENLSAEEAQSARKVPGIAAVAKSFHLSRLPRRKVQQPTGNRKALSLQQWAVSAIDLARSHSAGHKGGGARVAVLDTGFYTRHRSLAGYDVAASKSLVPGEDLNFNKSRSGGERFSHGTHVASVSTGRTVQGGTVGVAPEAQLVLIKTLADSGEGQDAWTIAGIIYAASIGVDVINLSQSAVFDTRGDSSGGTYTSRDVTALRRVYAEAVRFAAAQGAVVVASTGNEFIDFDSEAAKFLVQLPASVPGVIGVTGTGPFCFGQGGECAAVPPQPDTSLDHFGAYNNYGSTITDLSAPGGIEAIGDQAHLLGVVAACCPGTGRSSYGWEVGTSQAAAHVTGVAALLVGKAGRRVTPSELKRALAACSDDPVATGDYQEDEPGYDSKYGVGRINAGKVADIVL</sequence>
<dbReference type="InterPro" id="IPR015500">
    <property type="entry name" value="Peptidase_S8_subtilisin-rel"/>
</dbReference>
<feature type="active site" description="Charge relay system" evidence="7">
    <location>
        <position position="410"/>
    </location>
</feature>
<dbReference type="Gene3D" id="3.40.50.200">
    <property type="entry name" value="Peptidase S8/S53 domain"/>
    <property type="match status" value="1"/>
</dbReference>
<protein>
    <recommendedName>
        <fullName evidence="6">subtilisin</fullName>
        <ecNumber evidence="6">3.4.21.62</ecNumber>
    </recommendedName>
</protein>
<reference evidence="10" key="1">
    <citation type="submission" date="2021-02" db="EMBL/GenBank/DDBJ databases">
        <title>First Annotated Genome of the Yellow-green Alga Tribonema minus.</title>
        <authorList>
            <person name="Mahan K.M."/>
        </authorList>
    </citation>
    <scope>NUCLEOTIDE SEQUENCE</scope>
    <source>
        <strain evidence="10">UTEX B ZZ1240</strain>
    </source>
</reference>
<organism evidence="10 11">
    <name type="scientific">Tribonema minus</name>
    <dbReference type="NCBI Taxonomy" id="303371"/>
    <lineage>
        <taxon>Eukaryota</taxon>
        <taxon>Sar</taxon>
        <taxon>Stramenopiles</taxon>
        <taxon>Ochrophyta</taxon>
        <taxon>PX clade</taxon>
        <taxon>Xanthophyceae</taxon>
        <taxon>Tribonematales</taxon>
        <taxon>Tribonemataceae</taxon>
        <taxon>Tribonema</taxon>
    </lineage>
</organism>
<evidence type="ECO:0000256" key="3">
    <source>
        <dbReference type="ARBA" id="ARBA00022801"/>
    </source>
</evidence>